<proteinExistence type="predicted"/>
<evidence type="ECO:0000313" key="2">
    <source>
        <dbReference type="Proteomes" id="UP000814033"/>
    </source>
</evidence>
<dbReference type="Proteomes" id="UP000814033">
    <property type="component" value="Unassembled WGS sequence"/>
</dbReference>
<evidence type="ECO:0000313" key="1">
    <source>
        <dbReference type="EMBL" id="KAI0037479.1"/>
    </source>
</evidence>
<organism evidence="1 2">
    <name type="scientific">Auriscalpium vulgare</name>
    <dbReference type="NCBI Taxonomy" id="40419"/>
    <lineage>
        <taxon>Eukaryota</taxon>
        <taxon>Fungi</taxon>
        <taxon>Dikarya</taxon>
        <taxon>Basidiomycota</taxon>
        <taxon>Agaricomycotina</taxon>
        <taxon>Agaricomycetes</taxon>
        <taxon>Russulales</taxon>
        <taxon>Auriscalpiaceae</taxon>
        <taxon>Auriscalpium</taxon>
    </lineage>
</organism>
<keyword evidence="2" id="KW-1185">Reference proteome</keyword>
<sequence length="414" mass="46754">MTQYTWTRRAATLRVLRASSRSVWVMLWTRHPALSDHLDAATQLVPPLDVKTAPDATMPRLRPPRPRLQPVYAAGRRPWTCAARKAVLAGRRAHARRSRSARLDESPRRHGCSSRGRRPQIQEYSWTRRAATLRVLCASSRSAWVTVWTRRPDRPDNLDPATQVIPPLDVETVPDATTQRQRPSRSRLQPIDAAGRHPRTWQLARPRSLKTPLRARPWTMPSATWTTRARASLACNMSGRLSPPPRLQQPWTTPSNPKKSWTWRARSQGHRGALPDECAYILRGGRGPQSQAGDDRHAMCLRNCAHDEAAAQVCWTRRPRRTPCAAIKTLDHAGRGATTREHHADTLDEAQRRFSAVKISVQPWSRRVARERGRSSIPARGSSRRRRLTHLGPARRTASCATPTSNLHAHGAEL</sequence>
<gene>
    <name evidence="1" type="ORF">FA95DRAFT_100062</name>
</gene>
<protein>
    <submittedName>
        <fullName evidence="1">Uncharacterized protein</fullName>
    </submittedName>
</protein>
<reference evidence="1" key="1">
    <citation type="submission" date="2021-02" db="EMBL/GenBank/DDBJ databases">
        <authorList>
            <consortium name="DOE Joint Genome Institute"/>
            <person name="Ahrendt S."/>
            <person name="Looney B.P."/>
            <person name="Miyauchi S."/>
            <person name="Morin E."/>
            <person name="Drula E."/>
            <person name="Courty P.E."/>
            <person name="Chicoki N."/>
            <person name="Fauchery L."/>
            <person name="Kohler A."/>
            <person name="Kuo A."/>
            <person name="Labutti K."/>
            <person name="Pangilinan J."/>
            <person name="Lipzen A."/>
            <person name="Riley R."/>
            <person name="Andreopoulos W."/>
            <person name="He G."/>
            <person name="Johnson J."/>
            <person name="Barry K.W."/>
            <person name="Grigoriev I.V."/>
            <person name="Nagy L."/>
            <person name="Hibbett D."/>
            <person name="Henrissat B."/>
            <person name="Matheny P.B."/>
            <person name="Labbe J."/>
            <person name="Martin F."/>
        </authorList>
    </citation>
    <scope>NUCLEOTIDE SEQUENCE</scope>
    <source>
        <strain evidence="1">FP105234-sp</strain>
    </source>
</reference>
<comment type="caution">
    <text evidence="1">The sequence shown here is derived from an EMBL/GenBank/DDBJ whole genome shotgun (WGS) entry which is preliminary data.</text>
</comment>
<dbReference type="EMBL" id="MU276923">
    <property type="protein sequence ID" value="KAI0037479.1"/>
    <property type="molecule type" value="Genomic_DNA"/>
</dbReference>
<name>A0ACB8R022_9AGAM</name>
<reference evidence="1" key="2">
    <citation type="journal article" date="2022" name="New Phytol.">
        <title>Evolutionary transition to the ectomycorrhizal habit in the genomes of a hyperdiverse lineage of mushroom-forming fungi.</title>
        <authorList>
            <person name="Looney B."/>
            <person name="Miyauchi S."/>
            <person name="Morin E."/>
            <person name="Drula E."/>
            <person name="Courty P.E."/>
            <person name="Kohler A."/>
            <person name="Kuo A."/>
            <person name="LaButti K."/>
            <person name="Pangilinan J."/>
            <person name="Lipzen A."/>
            <person name="Riley R."/>
            <person name="Andreopoulos W."/>
            <person name="He G."/>
            <person name="Johnson J."/>
            <person name="Nolan M."/>
            <person name="Tritt A."/>
            <person name="Barry K.W."/>
            <person name="Grigoriev I.V."/>
            <person name="Nagy L.G."/>
            <person name="Hibbett D."/>
            <person name="Henrissat B."/>
            <person name="Matheny P.B."/>
            <person name="Labbe J."/>
            <person name="Martin F.M."/>
        </authorList>
    </citation>
    <scope>NUCLEOTIDE SEQUENCE</scope>
    <source>
        <strain evidence="1">FP105234-sp</strain>
    </source>
</reference>
<accession>A0ACB8R022</accession>